<gene>
    <name evidence="8" type="ORF">Q763_06610</name>
</gene>
<dbReference type="InterPro" id="IPR051907">
    <property type="entry name" value="DoxX-like_oxidoreductase"/>
</dbReference>
<organism evidence="8 9">
    <name type="scientific">Flavobacterium beibuense F44-8</name>
    <dbReference type="NCBI Taxonomy" id="1406840"/>
    <lineage>
        <taxon>Bacteria</taxon>
        <taxon>Pseudomonadati</taxon>
        <taxon>Bacteroidota</taxon>
        <taxon>Flavobacteriia</taxon>
        <taxon>Flavobacteriales</taxon>
        <taxon>Flavobacteriaceae</taxon>
        <taxon>Flavobacterium</taxon>
    </lineage>
</organism>
<evidence type="ECO:0000256" key="1">
    <source>
        <dbReference type="ARBA" id="ARBA00004651"/>
    </source>
</evidence>
<keyword evidence="5 7" id="KW-1133">Transmembrane helix</keyword>
<protein>
    <submittedName>
        <fullName evidence="8">DoxX family protein</fullName>
    </submittedName>
</protein>
<dbReference type="PANTHER" id="PTHR33452:SF1">
    <property type="entry name" value="INNER MEMBRANE PROTEIN YPHA-RELATED"/>
    <property type="match status" value="1"/>
</dbReference>
<evidence type="ECO:0000256" key="3">
    <source>
        <dbReference type="ARBA" id="ARBA00022475"/>
    </source>
</evidence>
<evidence type="ECO:0000256" key="6">
    <source>
        <dbReference type="ARBA" id="ARBA00023136"/>
    </source>
</evidence>
<evidence type="ECO:0000313" key="8">
    <source>
        <dbReference type="EMBL" id="KGO81934.1"/>
    </source>
</evidence>
<dbReference type="Proteomes" id="UP000030129">
    <property type="component" value="Unassembled WGS sequence"/>
</dbReference>
<comment type="similarity">
    <text evidence="2">Belongs to the DoxX family.</text>
</comment>
<evidence type="ECO:0000256" key="4">
    <source>
        <dbReference type="ARBA" id="ARBA00022692"/>
    </source>
</evidence>
<evidence type="ECO:0000256" key="2">
    <source>
        <dbReference type="ARBA" id="ARBA00006679"/>
    </source>
</evidence>
<dbReference type="InterPro" id="IPR032808">
    <property type="entry name" value="DoxX"/>
</dbReference>
<name>A0A0A2LPP5_9FLAO</name>
<dbReference type="RefSeq" id="WP_035132394.1">
    <property type="nucleotide sequence ID" value="NZ_JRLV01000006.1"/>
</dbReference>
<keyword evidence="6 7" id="KW-0472">Membrane</keyword>
<feature type="transmembrane region" description="Helical" evidence="7">
    <location>
        <begin position="81"/>
        <end position="99"/>
    </location>
</feature>
<comment type="caution">
    <text evidence="8">The sequence shown here is derived from an EMBL/GenBank/DDBJ whole genome shotgun (WGS) entry which is preliminary data.</text>
</comment>
<dbReference type="eggNOG" id="COG2259">
    <property type="taxonomic scope" value="Bacteria"/>
</dbReference>
<keyword evidence="4 7" id="KW-0812">Transmembrane</keyword>
<keyword evidence="9" id="KW-1185">Reference proteome</keyword>
<proteinExistence type="inferred from homology"/>
<feature type="transmembrane region" description="Helical" evidence="7">
    <location>
        <begin position="111"/>
        <end position="129"/>
    </location>
</feature>
<dbReference type="Pfam" id="PF07681">
    <property type="entry name" value="DoxX"/>
    <property type="match status" value="1"/>
</dbReference>
<evidence type="ECO:0000256" key="7">
    <source>
        <dbReference type="SAM" id="Phobius"/>
    </source>
</evidence>
<sequence>MWIFDTTRDKKLYNFVLFLIRITIALFMLTHGLKKIELLLSDEPIQFADPFGIGATASLMLVVFAEVVCSALLILGLATRLAVLPLIITMVVAVFMIHGSDGFERQELGSIYLMVYVLLLITGSGKYSLDHLICRKKRKMFY</sequence>
<comment type="subcellular location">
    <subcellularLocation>
        <location evidence="1">Cell membrane</location>
        <topology evidence="1">Multi-pass membrane protein</topology>
    </subcellularLocation>
</comment>
<feature type="transmembrane region" description="Helical" evidence="7">
    <location>
        <begin position="51"/>
        <end position="74"/>
    </location>
</feature>
<dbReference type="AlphaFoldDB" id="A0A0A2LPP5"/>
<dbReference type="PANTHER" id="PTHR33452">
    <property type="entry name" value="OXIDOREDUCTASE CATD-RELATED"/>
    <property type="match status" value="1"/>
</dbReference>
<reference evidence="8 9" key="1">
    <citation type="submission" date="2013-09" db="EMBL/GenBank/DDBJ databases">
        <authorList>
            <person name="Zeng Z."/>
            <person name="Chen C."/>
        </authorList>
    </citation>
    <scope>NUCLEOTIDE SEQUENCE [LARGE SCALE GENOMIC DNA]</scope>
    <source>
        <strain evidence="8 9">F44-8</strain>
    </source>
</reference>
<dbReference type="STRING" id="1406840.Q763_06610"/>
<accession>A0A0A2LPP5</accession>
<feature type="transmembrane region" description="Helical" evidence="7">
    <location>
        <begin position="12"/>
        <end position="31"/>
    </location>
</feature>
<dbReference type="EMBL" id="JRLV01000006">
    <property type="protein sequence ID" value="KGO81934.1"/>
    <property type="molecule type" value="Genomic_DNA"/>
</dbReference>
<evidence type="ECO:0000256" key="5">
    <source>
        <dbReference type="ARBA" id="ARBA00022989"/>
    </source>
</evidence>
<keyword evidence="3" id="KW-1003">Cell membrane</keyword>
<dbReference type="GO" id="GO:0005886">
    <property type="term" value="C:plasma membrane"/>
    <property type="evidence" value="ECO:0007669"/>
    <property type="project" value="UniProtKB-SubCell"/>
</dbReference>
<evidence type="ECO:0000313" key="9">
    <source>
        <dbReference type="Proteomes" id="UP000030129"/>
    </source>
</evidence>